<keyword evidence="1" id="KW-1133">Transmembrane helix</keyword>
<organism evidence="2 3">
    <name type="scientific">Brachionus plicatilis</name>
    <name type="common">Marine rotifer</name>
    <name type="synonym">Brachionus muelleri</name>
    <dbReference type="NCBI Taxonomy" id="10195"/>
    <lineage>
        <taxon>Eukaryota</taxon>
        <taxon>Metazoa</taxon>
        <taxon>Spiralia</taxon>
        <taxon>Gnathifera</taxon>
        <taxon>Rotifera</taxon>
        <taxon>Eurotatoria</taxon>
        <taxon>Monogononta</taxon>
        <taxon>Pseudotrocha</taxon>
        <taxon>Ploima</taxon>
        <taxon>Brachionidae</taxon>
        <taxon>Brachionus</taxon>
    </lineage>
</organism>
<evidence type="ECO:0000313" key="2">
    <source>
        <dbReference type="EMBL" id="RNA41024.1"/>
    </source>
</evidence>
<sequence>MVKMKFITFFSNFKILPREFRKFFFVAKNHFRFLKLNLIILLKLIVCYFDFFPTEKIKNVHSKY</sequence>
<reference evidence="2 3" key="1">
    <citation type="journal article" date="2018" name="Sci. Rep.">
        <title>Genomic signatures of local adaptation to the degree of environmental predictability in rotifers.</title>
        <authorList>
            <person name="Franch-Gras L."/>
            <person name="Hahn C."/>
            <person name="Garcia-Roger E.M."/>
            <person name="Carmona M.J."/>
            <person name="Serra M."/>
            <person name="Gomez A."/>
        </authorList>
    </citation>
    <scope>NUCLEOTIDE SEQUENCE [LARGE SCALE GENOMIC DNA]</scope>
    <source>
        <strain evidence="2">HYR1</strain>
    </source>
</reference>
<keyword evidence="3" id="KW-1185">Reference proteome</keyword>
<keyword evidence="1" id="KW-0472">Membrane</keyword>
<keyword evidence="1" id="KW-0812">Transmembrane</keyword>
<gene>
    <name evidence="2" type="ORF">BpHYR1_038785</name>
</gene>
<protein>
    <submittedName>
        <fullName evidence="2">Uncharacterized protein</fullName>
    </submittedName>
</protein>
<dbReference type="EMBL" id="REGN01000563">
    <property type="protein sequence ID" value="RNA41024.1"/>
    <property type="molecule type" value="Genomic_DNA"/>
</dbReference>
<dbReference type="Proteomes" id="UP000276133">
    <property type="component" value="Unassembled WGS sequence"/>
</dbReference>
<accession>A0A3M7SZ21</accession>
<evidence type="ECO:0000313" key="3">
    <source>
        <dbReference type="Proteomes" id="UP000276133"/>
    </source>
</evidence>
<feature type="transmembrane region" description="Helical" evidence="1">
    <location>
        <begin position="33"/>
        <end position="52"/>
    </location>
</feature>
<comment type="caution">
    <text evidence="2">The sequence shown here is derived from an EMBL/GenBank/DDBJ whole genome shotgun (WGS) entry which is preliminary data.</text>
</comment>
<evidence type="ECO:0000256" key="1">
    <source>
        <dbReference type="SAM" id="Phobius"/>
    </source>
</evidence>
<proteinExistence type="predicted"/>
<dbReference type="AlphaFoldDB" id="A0A3M7SZ21"/>
<name>A0A3M7SZ21_BRAPC</name>